<dbReference type="InterPro" id="IPR052651">
    <property type="entry name" value="WDR81"/>
</dbReference>
<dbReference type="InterPro" id="IPR000409">
    <property type="entry name" value="BEACH_dom"/>
</dbReference>
<dbReference type="PANTHER" id="PTHR44662:SF1">
    <property type="entry name" value="WD REPEAT-CONTAINING PROTEIN 81"/>
    <property type="match status" value="1"/>
</dbReference>
<keyword evidence="1" id="KW-0853">WD repeat</keyword>
<sequence length="2014" mass="224693">MATRLVEIVSQFLHLPSHYCCQGPLPDLVESFVYSPWIRAIVRDGTFYMPSLHDTLSETEIHSALQLGERIGDMWQRVFIQVIPKNDVQVYPLARNSGHSPGLMADVSFSQLLHYVATSNSKNLWKDAYKKYSEHGIAVQSKGGTQVGTERLNSILREVLWRLYGCKVIPIRGGSPVHSGTQGNRVPSSHTNILPAICALEAEQYVFVILTSVYHNVQQCVSFSPAKLSECEARPLFILYQILEAARDTHDRGLHLGDFTLSHLFIDDSLYLSLLPSIPDNLIQPESPHSLHTPREKAEKEAIEETDWEKSNLLTGVSLMDTAYGLESSEFERISECQDLDSENNYATQCQQANTVLFASPLTMAKLLSSDNTPMNNDANVETKRQIVNQLDRRLPSYQKLLSSEEAFDILKQMESNSTQDAELEVLLQCSLVQLTQLWVGHQITTLDYLLCLNYFAGRKFYSPHHHPTVPWVVDFSSRNGGWRDLTKTKFRLNKGDQQLDHTYQMAVSHGENKQAVAHHVTEVFSEITYYVYKARVTPKKLLTKYVRQQWVPEHYPATISRLYLWTPDECIPEFYTDSSIFKSIHQDLGDLEVPEWCENAEDFLSYHRTVLESEQVSQRLHHWIDLNFGHKLSGGASVKAKNVCLQLVDAHTALTTGGVVQLFTTPHPPRLMPSPYLGRSPPKFSIAAHHETKYEKCDETSEVDSAPERQDEEVESIKSLALSKKLSRSRTSLFEEKQVELPSIQLPHEYNPLVALNQVEMLFNLVIKASRRIPEQSIKCRDIQQAVKQAAHLRRVRDIQAIGCIIVEMFSPSKCRILSNKASLKERYAHARKLLTHDQTDIPRCIRHTLQVIFQIMNWRDAKDNSLPNKYEPVSSDGLPPPSPHQLLQPLINVIVFPSYFPKLYRFVCKMRQYSQLLTEAHMLLGEPQKRKEYILKVAEIRVKVAAKDLPNLLPSLSAEGLDLVLPYLIELFEYPESAVNAAWYLTSVTAQALGPEEANKHLLPPVVKLFEADIVTDKHLKLFHRSFLLQLIVWHGLQKFLTFFVTPLIEGVGGYKEVLGKSQQSTDIVRKQSTTLKSVDISLGAEGLTSPCEEDSHSSTTELTLRMDSETAGSARIEADLTDAEAETEPEVFVFEGGEDEADVSFPNTPLQDACDQLRSPVASETLSLDEVSLQEGIGSIPSLCPSPHSPSMSGDEESVSEPDTPTPLAAAYAASSGSATTNINIPKCGSIGVSVIKSAGEYSTSLPDFRLDKDRFITSIDIGENNKDSLKTSFRGAENQDSKHKLDFDHNMSDVCCESVLWLAGRLGPVLTSRYVTRNLLRMLTLCYLPDSGALAPIPMDPLDELSVTRKRILGDHYAKKVLHCLSEIACLYGEQVILLQYLCHICELVASCRRKLSATMEGGLLGAMALLQHLLPYLTDSTFMEHLQETLIRNAVYPVIRLLSSTKVNFPHGGAARGVLACRVIDCLFIMALRVGREMSKSILMPTITRLMTAFDKCHTNSSSQLRASPRSLEAEEVLGASYEPSLSDDLQASPGSNIDSVKAKALEELKQVLTPELAYLSYVPLCRFLGASYMEATLPNHDLLRSLCLQYDENNQANQAAVLTDDGLALSNSTSLADDTNGRKNSTRSTNVAMTGNRIDIRDAANGFSNPHSDFPPSIGFATTVDITKYTGSRMDNTQRHLRGNWLAYWEHEIGRSEQDARFNFKQIKLQTFMGHTNSVKSIHVLNNENSFISCSKDKTVKLWSLRSQGDGNTHVSSQWTYAGHKKSVFGVTFSDSMRYAASCDSTVHVWDPFICAGVKQLDSLRHSPVTVLTAMAAPSTQLVAATTDATLKFIDLRICNYTHEFKVSMGGAGLVRCIDTSGDGRLVTVAHSSGVISVLDTRTGHLLSTWKPHEGEVLCMKWYKDGTFISSALDQTVSVWSVDDSKLKFTLRGPTEPVHLICLYGEEVITGTTANRIGVHTSVSPTASFSSTRLRSDTFRGVLTTMAVLPLNRLLLLGADNGTIRLLC</sequence>
<organism evidence="4 5">
    <name type="scientific">Cherax quadricarinatus</name>
    <name type="common">Australian red claw crayfish</name>
    <dbReference type="NCBI Taxonomy" id="27406"/>
    <lineage>
        <taxon>Eukaryota</taxon>
        <taxon>Metazoa</taxon>
        <taxon>Ecdysozoa</taxon>
        <taxon>Arthropoda</taxon>
        <taxon>Crustacea</taxon>
        <taxon>Multicrustacea</taxon>
        <taxon>Malacostraca</taxon>
        <taxon>Eumalacostraca</taxon>
        <taxon>Eucarida</taxon>
        <taxon>Decapoda</taxon>
        <taxon>Pleocyemata</taxon>
        <taxon>Astacidea</taxon>
        <taxon>Parastacoidea</taxon>
        <taxon>Parastacidae</taxon>
        <taxon>Cherax</taxon>
    </lineage>
</organism>
<dbReference type="InterPro" id="IPR036322">
    <property type="entry name" value="WD40_repeat_dom_sf"/>
</dbReference>
<dbReference type="InterPro" id="IPR024977">
    <property type="entry name" value="Apc4-like_WD40_dom"/>
</dbReference>
<evidence type="ECO:0000259" key="3">
    <source>
        <dbReference type="PROSITE" id="PS50197"/>
    </source>
</evidence>
<dbReference type="Pfam" id="PF00400">
    <property type="entry name" value="WD40"/>
    <property type="match status" value="2"/>
</dbReference>
<dbReference type="PROSITE" id="PS50197">
    <property type="entry name" value="BEACH"/>
    <property type="match status" value="1"/>
</dbReference>
<protein>
    <recommendedName>
        <fullName evidence="3">BEACH domain-containing protein</fullName>
    </recommendedName>
</protein>
<dbReference type="PROSITE" id="PS50294">
    <property type="entry name" value="WD_REPEATS_REGION"/>
    <property type="match status" value="1"/>
</dbReference>
<feature type="repeat" description="WD" evidence="1">
    <location>
        <begin position="1767"/>
        <end position="1797"/>
    </location>
</feature>
<dbReference type="Pfam" id="PF12894">
    <property type="entry name" value="ANAPC4_WD40"/>
    <property type="match status" value="1"/>
</dbReference>
<evidence type="ECO:0000256" key="1">
    <source>
        <dbReference type="PROSITE-ProRule" id="PRU00221"/>
    </source>
</evidence>
<proteinExistence type="predicted"/>
<dbReference type="SMART" id="SM01026">
    <property type="entry name" value="Beach"/>
    <property type="match status" value="1"/>
</dbReference>
<dbReference type="Gene3D" id="1.10.1540.10">
    <property type="entry name" value="BEACH domain"/>
    <property type="match status" value="1"/>
</dbReference>
<accession>A0AAW0XKJ8</accession>
<dbReference type="SUPFAM" id="SSF50978">
    <property type="entry name" value="WD40 repeat-like"/>
    <property type="match status" value="1"/>
</dbReference>
<dbReference type="GO" id="GO:0005739">
    <property type="term" value="C:mitochondrion"/>
    <property type="evidence" value="ECO:0007669"/>
    <property type="project" value="TreeGrafter"/>
</dbReference>
<dbReference type="InterPro" id="IPR001680">
    <property type="entry name" value="WD40_rpt"/>
</dbReference>
<dbReference type="GO" id="GO:0035973">
    <property type="term" value="P:aggrephagy"/>
    <property type="evidence" value="ECO:0007669"/>
    <property type="project" value="TreeGrafter"/>
</dbReference>
<dbReference type="InterPro" id="IPR036372">
    <property type="entry name" value="BEACH_dom_sf"/>
</dbReference>
<dbReference type="PANTHER" id="PTHR44662">
    <property type="entry name" value="WD REPEAT-CONTAINING PROTEIN 81"/>
    <property type="match status" value="1"/>
</dbReference>
<keyword evidence="5" id="KW-1185">Reference proteome</keyword>
<dbReference type="SMART" id="SM00320">
    <property type="entry name" value="WD40"/>
    <property type="match status" value="7"/>
</dbReference>
<feature type="region of interest" description="Disordered" evidence="2">
    <location>
        <begin position="1180"/>
        <end position="1209"/>
    </location>
</feature>
<gene>
    <name evidence="4" type="ORF">OTU49_003006</name>
</gene>
<name>A0AAW0XKJ8_CHEQU</name>
<comment type="caution">
    <text evidence="4">The sequence shown here is derived from an EMBL/GenBank/DDBJ whole genome shotgun (WGS) entry which is preliminary data.</text>
</comment>
<evidence type="ECO:0000256" key="2">
    <source>
        <dbReference type="SAM" id="MobiDB-lite"/>
    </source>
</evidence>
<feature type="region of interest" description="Disordered" evidence="2">
    <location>
        <begin position="696"/>
        <end position="715"/>
    </location>
</feature>
<dbReference type="PROSITE" id="PS50082">
    <property type="entry name" value="WD_REPEATS_2"/>
    <property type="match status" value="3"/>
</dbReference>
<dbReference type="CDD" id="cd06071">
    <property type="entry name" value="Beach"/>
    <property type="match status" value="1"/>
</dbReference>
<dbReference type="Proteomes" id="UP001445076">
    <property type="component" value="Unassembled WGS sequence"/>
</dbReference>
<feature type="domain" description="BEACH" evidence="3">
    <location>
        <begin position="424"/>
        <end position="693"/>
    </location>
</feature>
<dbReference type="Pfam" id="PF02138">
    <property type="entry name" value="Beach"/>
    <property type="match status" value="1"/>
</dbReference>
<feature type="repeat" description="WD" evidence="1">
    <location>
        <begin position="1896"/>
        <end position="1936"/>
    </location>
</feature>
<reference evidence="4 5" key="1">
    <citation type="journal article" date="2024" name="BMC Genomics">
        <title>Genome assembly of redclaw crayfish (Cherax quadricarinatus) provides insights into its immune adaptation and hypoxia tolerance.</title>
        <authorList>
            <person name="Liu Z."/>
            <person name="Zheng J."/>
            <person name="Li H."/>
            <person name="Fang K."/>
            <person name="Wang S."/>
            <person name="He J."/>
            <person name="Zhou D."/>
            <person name="Weng S."/>
            <person name="Chi M."/>
            <person name="Gu Z."/>
            <person name="He J."/>
            <person name="Li F."/>
            <person name="Wang M."/>
        </authorList>
    </citation>
    <scope>NUCLEOTIDE SEQUENCE [LARGE SCALE GENOMIC DNA]</scope>
    <source>
        <strain evidence="4">ZL_2023a</strain>
    </source>
</reference>
<dbReference type="Gene3D" id="2.130.10.10">
    <property type="entry name" value="YVTN repeat-like/Quinoprotein amine dehydrogenase"/>
    <property type="match status" value="2"/>
</dbReference>
<evidence type="ECO:0000313" key="5">
    <source>
        <dbReference type="Proteomes" id="UP001445076"/>
    </source>
</evidence>
<feature type="repeat" description="WD" evidence="1">
    <location>
        <begin position="1718"/>
        <end position="1753"/>
    </location>
</feature>
<dbReference type="EMBL" id="JARKIK010000034">
    <property type="protein sequence ID" value="KAK8740037.1"/>
    <property type="molecule type" value="Genomic_DNA"/>
</dbReference>
<dbReference type="SUPFAM" id="SSF81837">
    <property type="entry name" value="BEACH domain"/>
    <property type="match status" value="1"/>
</dbReference>
<evidence type="ECO:0000313" key="4">
    <source>
        <dbReference type="EMBL" id="KAK8740037.1"/>
    </source>
</evidence>
<dbReference type="GO" id="GO:0035014">
    <property type="term" value="F:phosphatidylinositol 3-kinase regulator activity"/>
    <property type="evidence" value="ECO:0007669"/>
    <property type="project" value="TreeGrafter"/>
</dbReference>
<dbReference type="InterPro" id="IPR015943">
    <property type="entry name" value="WD40/YVTN_repeat-like_dom_sf"/>
</dbReference>